<dbReference type="Pfam" id="PF00206">
    <property type="entry name" value="Lyase_1"/>
    <property type="match status" value="1"/>
</dbReference>
<reference evidence="4 5" key="1">
    <citation type="journal article" date="2014" name="Genome Announc.">
        <title>Draft Genome Sequence of Lysobacter capsici AZ78, a Bacterium Antagonistic to Plant-Pathogenic Oomycetes.</title>
        <authorList>
            <person name="Puopolo G."/>
            <person name="Sonego P."/>
            <person name="Engelen K."/>
            <person name="Pertot I."/>
        </authorList>
    </citation>
    <scope>NUCLEOTIDE SEQUENCE [LARGE SCALE GENOMIC DNA]</scope>
    <source>
        <strain evidence="4 5">AZ78</strain>
    </source>
</reference>
<dbReference type="GO" id="GO:0047472">
    <property type="term" value="F:3-carboxy-cis,cis-muconate cycloisomerase activity"/>
    <property type="evidence" value="ECO:0007669"/>
    <property type="project" value="UniProtKB-UniRule"/>
</dbReference>
<evidence type="ECO:0000313" key="5">
    <source>
        <dbReference type="Proteomes" id="UP000023435"/>
    </source>
</evidence>
<dbReference type="InterPro" id="IPR019468">
    <property type="entry name" value="AdenyloSucc_lyase_C"/>
</dbReference>
<dbReference type="PANTHER" id="PTHR43172">
    <property type="entry name" value="ADENYLOSUCCINATE LYASE"/>
    <property type="match status" value="1"/>
</dbReference>
<dbReference type="InterPro" id="IPR022761">
    <property type="entry name" value="Fumarate_lyase_N"/>
</dbReference>
<dbReference type="NCBIfam" id="NF006554">
    <property type="entry name" value="PRK09053.1"/>
    <property type="match status" value="1"/>
</dbReference>
<dbReference type="PRINTS" id="PR00145">
    <property type="entry name" value="ARGSUCLYASE"/>
</dbReference>
<dbReference type="GO" id="GO:0016829">
    <property type="term" value="F:lyase activity"/>
    <property type="evidence" value="ECO:0007669"/>
    <property type="project" value="UniProtKB-ARBA"/>
</dbReference>
<feature type="domain" description="Adenylosuccinate lyase C-terminal" evidence="3">
    <location>
        <begin position="370"/>
        <end position="449"/>
    </location>
</feature>
<dbReference type="RefSeq" id="WP_036108707.1">
    <property type="nucleotide sequence ID" value="NZ_JAJA02000001.1"/>
</dbReference>
<dbReference type="PANTHER" id="PTHR43172:SF2">
    <property type="entry name" value="ADENYLOSUCCINATE LYASE C-TERMINAL DOMAIN-CONTAINING PROTEIN"/>
    <property type="match status" value="1"/>
</dbReference>
<dbReference type="InterPro" id="IPR020557">
    <property type="entry name" value="Fumarate_lyase_CS"/>
</dbReference>
<dbReference type="Gene3D" id="1.20.200.10">
    <property type="entry name" value="Fumarase/aspartase (Central domain)"/>
    <property type="match status" value="1"/>
</dbReference>
<name>A0A108U8I1_9GAMM</name>
<dbReference type="Gene3D" id="1.10.40.30">
    <property type="entry name" value="Fumarase/aspartase (C-terminal domain)"/>
    <property type="match status" value="1"/>
</dbReference>
<dbReference type="AlphaFoldDB" id="A0A108U8I1"/>
<dbReference type="Pfam" id="PF10397">
    <property type="entry name" value="ADSL_C"/>
    <property type="match status" value="1"/>
</dbReference>
<dbReference type="OrthoDB" id="9768878at2"/>
<dbReference type="GO" id="GO:0019619">
    <property type="term" value="P:3,4-dihydroxybenzoate catabolic process"/>
    <property type="evidence" value="ECO:0007669"/>
    <property type="project" value="InterPro"/>
</dbReference>
<dbReference type="EMBL" id="JAJA02000001">
    <property type="protein sequence ID" value="KWS04484.1"/>
    <property type="molecule type" value="Genomic_DNA"/>
</dbReference>
<comment type="caution">
    <text evidence="4">The sequence shown here is derived from an EMBL/GenBank/DDBJ whole genome shotgun (WGS) entry which is preliminary data.</text>
</comment>
<dbReference type="CDD" id="cd01597">
    <property type="entry name" value="pCLME"/>
    <property type="match status" value="1"/>
</dbReference>
<comment type="similarity">
    <text evidence="1">Belongs to the class-II fumarase/aspartase family.</text>
</comment>
<dbReference type="NCBIfam" id="TIGR02426">
    <property type="entry name" value="protocat_pcaB"/>
    <property type="match status" value="1"/>
</dbReference>
<accession>A0A108U8I1</accession>
<keyword evidence="4" id="KW-0413">Isomerase</keyword>
<evidence type="ECO:0000259" key="3">
    <source>
        <dbReference type="SMART" id="SM00998"/>
    </source>
</evidence>
<sequence>MPTPETSSLQPLFDEARMRRVFDNRARAQGMLDFEAALASAQARAGLFPPSLAKTIGAACDAGRYDLDALAAGAAGDGNLAIGLVKALTREVAAQDDPCAAEASMQVHRGATSQDAIDTGCVLQIRAGLSLIETELDAAIVALAALARAHRRSVMPGRTWLQQAVPISFGLKAAGWLDGLLYARERLRELRAHVLALQFGGAAGSLSALGGDGLRVAGYLAEELNLTLPAMPWHAQRGRMVETGAWLALLIGSLGKIARDLSLLMQNEVGEAFEPAAPGRGGSSAMPHKRNPVACAVAIAAATRAPGLVSTLYAAMPQEHERGLGGWLAEWDTLPELFGLAVGSLAQLRPVLEGLQVDVATMRAHCIDGLGLIYAEAVATALSARLGRGEAHARVQAACARALELRRPLREVLAHDAQLRRWLGEERLAALFDPQACLGANDVLIDRVLARLD</sequence>
<dbReference type="SUPFAM" id="SSF48557">
    <property type="entry name" value="L-aspartase-like"/>
    <property type="match status" value="1"/>
</dbReference>
<keyword evidence="5" id="KW-1185">Reference proteome</keyword>
<dbReference type="EC" id="5.5.1.2" evidence="2"/>
<gene>
    <name evidence="4" type="ORF">AZ78_2033</name>
</gene>
<dbReference type="PRINTS" id="PR00149">
    <property type="entry name" value="FUMRATELYASE"/>
</dbReference>
<protein>
    <recommendedName>
        <fullName evidence="2">3-carboxy-cis,cis-muconate cycloisomerase</fullName>
        <ecNumber evidence="2">5.5.1.2</ecNumber>
    </recommendedName>
</protein>
<evidence type="ECO:0000256" key="1">
    <source>
        <dbReference type="ARBA" id="ARBA00034772"/>
    </source>
</evidence>
<dbReference type="InterPro" id="IPR000362">
    <property type="entry name" value="Fumarate_lyase_fam"/>
</dbReference>
<dbReference type="Proteomes" id="UP000023435">
    <property type="component" value="Unassembled WGS sequence"/>
</dbReference>
<evidence type="ECO:0000256" key="2">
    <source>
        <dbReference type="NCBIfam" id="TIGR02426"/>
    </source>
</evidence>
<dbReference type="SMART" id="SM00998">
    <property type="entry name" value="ADSL_C"/>
    <property type="match status" value="1"/>
</dbReference>
<dbReference type="InterPro" id="IPR008948">
    <property type="entry name" value="L-Aspartase-like"/>
</dbReference>
<proteinExistence type="inferred from homology"/>
<organism evidence="4 5">
    <name type="scientific">Lysobacter capsici AZ78</name>
    <dbReference type="NCBI Taxonomy" id="1444315"/>
    <lineage>
        <taxon>Bacteria</taxon>
        <taxon>Pseudomonadati</taxon>
        <taxon>Pseudomonadota</taxon>
        <taxon>Gammaproteobacteria</taxon>
        <taxon>Lysobacterales</taxon>
        <taxon>Lysobacteraceae</taxon>
        <taxon>Lysobacter</taxon>
    </lineage>
</organism>
<dbReference type="PROSITE" id="PS00163">
    <property type="entry name" value="FUMARATE_LYASES"/>
    <property type="match status" value="1"/>
</dbReference>
<dbReference type="InterPro" id="IPR012789">
    <property type="entry name" value="Protocat_PcaB-like"/>
</dbReference>
<evidence type="ECO:0000313" key="4">
    <source>
        <dbReference type="EMBL" id="KWS04484.1"/>
    </source>
</evidence>